<evidence type="ECO:0000256" key="5">
    <source>
        <dbReference type="ARBA" id="ARBA00023242"/>
    </source>
</evidence>
<evidence type="ECO:0000256" key="2">
    <source>
        <dbReference type="ARBA" id="ARBA00022723"/>
    </source>
</evidence>
<gene>
    <name evidence="8" type="primary">LOC114471036</name>
</gene>
<reference evidence="8" key="2">
    <citation type="submission" date="2025-05" db="UniProtKB">
        <authorList>
            <consortium name="Ensembl"/>
        </authorList>
    </citation>
    <scope>IDENTIFICATION</scope>
</reference>
<keyword evidence="3" id="KW-0863">Zinc-finger</keyword>
<evidence type="ECO:0000256" key="4">
    <source>
        <dbReference type="ARBA" id="ARBA00022833"/>
    </source>
</evidence>
<dbReference type="PROSITE" id="PS51282">
    <property type="entry name" value="DWNN"/>
    <property type="match status" value="1"/>
</dbReference>
<dbReference type="SMART" id="SM01180">
    <property type="entry name" value="DWNN"/>
    <property type="match status" value="1"/>
</dbReference>
<dbReference type="InterPro" id="IPR033489">
    <property type="entry name" value="RBBP6"/>
</dbReference>
<proteinExistence type="predicted"/>
<sequence length="235" mass="26560">MSYIHYKFVSKMEQKTITFNGLHISLTELKKRIMAQENLKATTCELQISNEKTREKYTDDKVQIPKLSSVIVRRKPIGVVKPGGEMLTLHCSEASVLESIKPDSQKRDKERKPAKTSKGILRSVIMKVEPDTKGAMPILTAEATSKLDEVTKGCHKDGQSDPRSPFSRRDGRSYEQRSRPRSGSHSRSYAYRRSGFPQSSFANQGPYRSRSRPRSHVGYRARSPGGQTPPPRELP</sequence>
<dbReference type="Ensembl" id="ENSGWIT00000042930.1">
    <property type="protein sequence ID" value="ENSGWIP00000039484.1"/>
    <property type="gene ID" value="ENSGWIG00000020046.1"/>
</dbReference>
<keyword evidence="5" id="KW-0539">Nucleus</keyword>
<dbReference type="PANTHER" id="PTHR15439:SF0">
    <property type="entry name" value="CELL DIVISION CYCLE AND APOPTOSIS REGULATOR PROTEIN 1-RELATED"/>
    <property type="match status" value="1"/>
</dbReference>
<dbReference type="GO" id="GO:0006397">
    <property type="term" value="P:mRNA processing"/>
    <property type="evidence" value="ECO:0007669"/>
    <property type="project" value="InterPro"/>
</dbReference>
<keyword evidence="9" id="KW-1185">Reference proteome</keyword>
<dbReference type="GO" id="GO:0016567">
    <property type="term" value="P:protein ubiquitination"/>
    <property type="evidence" value="ECO:0007669"/>
    <property type="project" value="InterPro"/>
</dbReference>
<name>A0A8C5H3F7_GOUWI</name>
<dbReference type="GO" id="GO:0006511">
    <property type="term" value="P:ubiquitin-dependent protein catabolic process"/>
    <property type="evidence" value="ECO:0007669"/>
    <property type="project" value="TreeGrafter"/>
</dbReference>
<comment type="subcellular location">
    <subcellularLocation>
        <location evidence="1">Nucleus</location>
    </subcellularLocation>
</comment>
<feature type="compositionally biased region" description="Basic residues" evidence="6">
    <location>
        <begin position="209"/>
        <end position="219"/>
    </location>
</feature>
<evidence type="ECO:0000256" key="1">
    <source>
        <dbReference type="ARBA" id="ARBA00004123"/>
    </source>
</evidence>
<evidence type="ECO:0000259" key="7">
    <source>
        <dbReference type="PROSITE" id="PS51282"/>
    </source>
</evidence>
<evidence type="ECO:0000313" key="8">
    <source>
        <dbReference type="Ensembl" id="ENSGWIP00000039483.1"/>
    </source>
</evidence>
<dbReference type="AlphaFoldDB" id="A0A8C5H3F7"/>
<keyword evidence="4" id="KW-0862">Zinc</keyword>
<feature type="domain" description="DWNN" evidence="7">
    <location>
        <begin position="4"/>
        <end position="76"/>
    </location>
</feature>
<feature type="compositionally biased region" description="Basic and acidic residues" evidence="6">
    <location>
        <begin position="167"/>
        <end position="178"/>
    </location>
</feature>
<dbReference type="PANTHER" id="PTHR15439">
    <property type="entry name" value="RETINOBLASTOMA-BINDING PROTEIN 6"/>
    <property type="match status" value="1"/>
</dbReference>
<dbReference type="Proteomes" id="UP000694680">
    <property type="component" value="Chromosome 10"/>
</dbReference>
<accession>A0A8C5H3F7</accession>
<evidence type="ECO:0000313" key="9">
    <source>
        <dbReference type="Proteomes" id="UP000694680"/>
    </source>
</evidence>
<dbReference type="Ensembl" id="ENSGWIT00000042929.1">
    <property type="protein sequence ID" value="ENSGWIP00000039483.1"/>
    <property type="gene ID" value="ENSGWIG00000020046.1"/>
</dbReference>
<keyword evidence="2" id="KW-0479">Metal-binding</keyword>
<feature type="region of interest" description="Disordered" evidence="6">
    <location>
        <begin position="149"/>
        <end position="235"/>
    </location>
</feature>
<dbReference type="GO" id="GO:0005634">
    <property type="term" value="C:nucleus"/>
    <property type="evidence" value="ECO:0007669"/>
    <property type="project" value="UniProtKB-SubCell"/>
</dbReference>
<feature type="compositionally biased region" description="Basic and acidic residues" evidence="6">
    <location>
        <begin position="149"/>
        <end position="160"/>
    </location>
</feature>
<evidence type="ECO:0000256" key="3">
    <source>
        <dbReference type="ARBA" id="ARBA00022771"/>
    </source>
</evidence>
<dbReference type="Gene3D" id="3.10.20.90">
    <property type="entry name" value="Phosphatidylinositol 3-kinase Catalytic Subunit, Chain A, domain 1"/>
    <property type="match status" value="1"/>
</dbReference>
<evidence type="ECO:0000256" key="6">
    <source>
        <dbReference type="SAM" id="MobiDB-lite"/>
    </source>
</evidence>
<reference evidence="8" key="1">
    <citation type="submission" date="2020-06" db="EMBL/GenBank/DDBJ databases">
        <authorList>
            <consortium name="Wellcome Sanger Institute Data Sharing"/>
        </authorList>
    </citation>
    <scope>NUCLEOTIDE SEQUENCE [LARGE SCALE GENOMIC DNA]</scope>
</reference>
<organism evidence="8 9">
    <name type="scientific">Gouania willdenowi</name>
    <name type="common">Blunt-snouted clingfish</name>
    <name type="synonym">Lepadogaster willdenowi</name>
    <dbReference type="NCBI Taxonomy" id="441366"/>
    <lineage>
        <taxon>Eukaryota</taxon>
        <taxon>Metazoa</taxon>
        <taxon>Chordata</taxon>
        <taxon>Craniata</taxon>
        <taxon>Vertebrata</taxon>
        <taxon>Euteleostomi</taxon>
        <taxon>Actinopterygii</taxon>
        <taxon>Neopterygii</taxon>
        <taxon>Teleostei</taxon>
        <taxon>Neoteleostei</taxon>
        <taxon>Acanthomorphata</taxon>
        <taxon>Ovalentaria</taxon>
        <taxon>Blenniimorphae</taxon>
        <taxon>Blenniiformes</taxon>
        <taxon>Gobiesocoidei</taxon>
        <taxon>Gobiesocidae</taxon>
        <taxon>Gobiesocinae</taxon>
        <taxon>Gouania</taxon>
    </lineage>
</organism>
<dbReference type="InterPro" id="IPR014891">
    <property type="entry name" value="DWNN_domain"/>
</dbReference>
<dbReference type="GO" id="GO:0061630">
    <property type="term" value="F:ubiquitin protein ligase activity"/>
    <property type="evidence" value="ECO:0007669"/>
    <property type="project" value="InterPro"/>
</dbReference>
<dbReference type="Pfam" id="PF08783">
    <property type="entry name" value="DWNN"/>
    <property type="match status" value="1"/>
</dbReference>
<protein>
    <submittedName>
        <fullName evidence="8">Serine/arginine repetitive matrix protein 2-like</fullName>
    </submittedName>
</protein>
<dbReference type="GO" id="GO:0008270">
    <property type="term" value="F:zinc ion binding"/>
    <property type="evidence" value="ECO:0007669"/>
    <property type="project" value="UniProtKB-KW"/>
</dbReference>